<name>A0A9P6E7V8_9AGAR</name>
<dbReference type="Proteomes" id="UP000807306">
    <property type="component" value="Unassembled WGS sequence"/>
</dbReference>
<feature type="compositionally biased region" description="Low complexity" evidence="1">
    <location>
        <begin position="38"/>
        <end position="52"/>
    </location>
</feature>
<evidence type="ECO:0000313" key="2">
    <source>
        <dbReference type="EMBL" id="KAF9524100.1"/>
    </source>
</evidence>
<comment type="caution">
    <text evidence="2">The sequence shown here is derived from an EMBL/GenBank/DDBJ whole genome shotgun (WGS) entry which is preliminary data.</text>
</comment>
<feature type="non-terminal residue" evidence="2">
    <location>
        <position position="424"/>
    </location>
</feature>
<accession>A0A9P6E7V8</accession>
<sequence length="424" mass="46055">MSTYRVFLGAPTLADIEKDANSYSWKTISTTSNATGGSTKSSSRNVSRNSTSGALVPPAHEPDSASGQLVHPTNGAPSSAIFPFDPATLEAASQKISMLYKDIVFSNEEMNEEMRIDNTEHSIEDLSESQGSLGHSKSSRDVHWQLLTPLGSEEMNSGQRDEKGAEISVFRGIDQTTVYTWAPTEEQPSRGDGLKSSQSFVGPSFLLPSQDLPLSSFVVSQSLIQTPLETQTQPESQSFNLNSFSSSIGRFPSFHFNLHTLTSLTSLNAQAATTKTKVVHKIDVLLAALELEGPETIKIKKGVDAGKEVSIFKMILGDDEGEVCKLTAWREIADDWGGNGKMVGPKRGDILFMENVTATSEPKTATTLSASTFQRSSLTICYRTMPYAHEDGGLRPDLRLGSSEPCVRKVASVVRWFEEMAGLN</sequence>
<dbReference type="InterPro" id="IPR012340">
    <property type="entry name" value="NA-bd_OB-fold"/>
</dbReference>
<dbReference type="SUPFAM" id="SSF50249">
    <property type="entry name" value="Nucleic acid-binding proteins"/>
    <property type="match status" value="1"/>
</dbReference>
<dbReference type="Gene3D" id="2.40.50.140">
    <property type="entry name" value="Nucleic acid-binding proteins"/>
    <property type="match status" value="1"/>
</dbReference>
<feature type="compositionally biased region" description="Polar residues" evidence="1">
    <location>
        <begin position="28"/>
        <end position="37"/>
    </location>
</feature>
<dbReference type="AlphaFoldDB" id="A0A9P6E7V8"/>
<gene>
    <name evidence="2" type="ORF">CPB83DRAFT_861887</name>
</gene>
<dbReference type="OrthoDB" id="2570580at2759"/>
<evidence type="ECO:0000313" key="3">
    <source>
        <dbReference type="Proteomes" id="UP000807306"/>
    </source>
</evidence>
<dbReference type="EMBL" id="MU157905">
    <property type="protein sequence ID" value="KAF9524100.1"/>
    <property type="molecule type" value="Genomic_DNA"/>
</dbReference>
<feature type="region of interest" description="Disordered" evidence="1">
    <location>
        <begin position="28"/>
        <end position="74"/>
    </location>
</feature>
<proteinExistence type="predicted"/>
<reference evidence="2" key="1">
    <citation type="submission" date="2020-11" db="EMBL/GenBank/DDBJ databases">
        <authorList>
            <consortium name="DOE Joint Genome Institute"/>
            <person name="Ahrendt S."/>
            <person name="Riley R."/>
            <person name="Andreopoulos W."/>
            <person name="Labutti K."/>
            <person name="Pangilinan J."/>
            <person name="Ruiz-Duenas F.J."/>
            <person name="Barrasa J.M."/>
            <person name="Sanchez-Garcia M."/>
            <person name="Camarero S."/>
            <person name="Miyauchi S."/>
            <person name="Serrano A."/>
            <person name="Linde D."/>
            <person name="Babiker R."/>
            <person name="Drula E."/>
            <person name="Ayuso-Fernandez I."/>
            <person name="Pacheco R."/>
            <person name="Padilla G."/>
            <person name="Ferreira P."/>
            <person name="Barriuso J."/>
            <person name="Kellner H."/>
            <person name="Castanera R."/>
            <person name="Alfaro M."/>
            <person name="Ramirez L."/>
            <person name="Pisabarro A.G."/>
            <person name="Kuo A."/>
            <person name="Tritt A."/>
            <person name="Lipzen A."/>
            <person name="He G."/>
            <person name="Yan M."/>
            <person name="Ng V."/>
            <person name="Cullen D."/>
            <person name="Martin F."/>
            <person name="Rosso M.-N."/>
            <person name="Henrissat B."/>
            <person name="Hibbett D."/>
            <person name="Martinez A.T."/>
            <person name="Grigoriev I.V."/>
        </authorList>
    </citation>
    <scope>NUCLEOTIDE SEQUENCE</scope>
    <source>
        <strain evidence="2">CBS 506.95</strain>
    </source>
</reference>
<evidence type="ECO:0000256" key="1">
    <source>
        <dbReference type="SAM" id="MobiDB-lite"/>
    </source>
</evidence>
<protein>
    <submittedName>
        <fullName evidence="2">Uncharacterized protein</fullName>
    </submittedName>
</protein>
<keyword evidence="3" id="KW-1185">Reference proteome</keyword>
<organism evidence="2 3">
    <name type="scientific">Crepidotus variabilis</name>
    <dbReference type="NCBI Taxonomy" id="179855"/>
    <lineage>
        <taxon>Eukaryota</taxon>
        <taxon>Fungi</taxon>
        <taxon>Dikarya</taxon>
        <taxon>Basidiomycota</taxon>
        <taxon>Agaricomycotina</taxon>
        <taxon>Agaricomycetes</taxon>
        <taxon>Agaricomycetidae</taxon>
        <taxon>Agaricales</taxon>
        <taxon>Agaricineae</taxon>
        <taxon>Crepidotaceae</taxon>
        <taxon>Crepidotus</taxon>
    </lineage>
</organism>